<feature type="coiled-coil region" evidence="6">
    <location>
        <begin position="312"/>
        <end position="359"/>
    </location>
</feature>
<dbReference type="PANTHER" id="PTHR30026:SF20">
    <property type="entry name" value="OUTER MEMBRANE PROTEIN TOLC"/>
    <property type="match status" value="1"/>
</dbReference>
<name>A0A848FHM9_9BURK</name>
<feature type="chain" id="PRO_5032935644" evidence="7">
    <location>
        <begin position="19"/>
        <end position="420"/>
    </location>
</feature>
<feature type="signal peptide" evidence="7">
    <location>
        <begin position="1"/>
        <end position="18"/>
    </location>
</feature>
<dbReference type="SUPFAM" id="SSF56954">
    <property type="entry name" value="Outer membrane efflux proteins (OEP)"/>
    <property type="match status" value="1"/>
</dbReference>
<dbReference type="PANTHER" id="PTHR30026">
    <property type="entry name" value="OUTER MEMBRANE PROTEIN TOLC"/>
    <property type="match status" value="1"/>
</dbReference>
<evidence type="ECO:0000256" key="2">
    <source>
        <dbReference type="ARBA" id="ARBA00022452"/>
    </source>
</evidence>
<dbReference type="GO" id="GO:0015288">
    <property type="term" value="F:porin activity"/>
    <property type="evidence" value="ECO:0007669"/>
    <property type="project" value="TreeGrafter"/>
</dbReference>
<evidence type="ECO:0000313" key="9">
    <source>
        <dbReference type="Proteomes" id="UP000574067"/>
    </source>
</evidence>
<keyword evidence="3" id="KW-0812">Transmembrane</keyword>
<dbReference type="Proteomes" id="UP000574067">
    <property type="component" value="Unassembled WGS sequence"/>
</dbReference>
<evidence type="ECO:0000256" key="6">
    <source>
        <dbReference type="SAM" id="Coils"/>
    </source>
</evidence>
<protein>
    <submittedName>
        <fullName evidence="8">TolC family protein</fullName>
    </submittedName>
</protein>
<keyword evidence="9" id="KW-1185">Reference proteome</keyword>
<accession>A0A848FHM9</accession>
<organism evidence="8 9">
    <name type="scientific">Azohydromonas caseinilytica</name>
    <dbReference type="NCBI Taxonomy" id="2728836"/>
    <lineage>
        <taxon>Bacteria</taxon>
        <taxon>Pseudomonadati</taxon>
        <taxon>Pseudomonadota</taxon>
        <taxon>Betaproteobacteria</taxon>
        <taxon>Burkholderiales</taxon>
        <taxon>Sphaerotilaceae</taxon>
        <taxon>Azohydromonas</taxon>
    </lineage>
</organism>
<dbReference type="InterPro" id="IPR051906">
    <property type="entry name" value="TolC-like"/>
</dbReference>
<gene>
    <name evidence="8" type="ORF">HHL10_25630</name>
</gene>
<evidence type="ECO:0000256" key="7">
    <source>
        <dbReference type="SAM" id="SignalP"/>
    </source>
</evidence>
<evidence type="ECO:0000256" key="4">
    <source>
        <dbReference type="ARBA" id="ARBA00023136"/>
    </source>
</evidence>
<dbReference type="AlphaFoldDB" id="A0A848FHM9"/>
<dbReference type="Gene3D" id="1.20.1600.10">
    <property type="entry name" value="Outer membrane efflux proteins (OEP)"/>
    <property type="match status" value="1"/>
</dbReference>
<dbReference type="GO" id="GO:0015562">
    <property type="term" value="F:efflux transmembrane transporter activity"/>
    <property type="evidence" value="ECO:0007669"/>
    <property type="project" value="InterPro"/>
</dbReference>
<dbReference type="EMBL" id="JABBFW010000031">
    <property type="protein sequence ID" value="NML18355.1"/>
    <property type="molecule type" value="Genomic_DNA"/>
</dbReference>
<keyword evidence="4" id="KW-0472">Membrane</keyword>
<dbReference type="RefSeq" id="WP_169163253.1">
    <property type="nucleotide sequence ID" value="NZ_JABBFW010000031.1"/>
</dbReference>
<dbReference type="GO" id="GO:0009279">
    <property type="term" value="C:cell outer membrane"/>
    <property type="evidence" value="ECO:0007669"/>
    <property type="project" value="UniProtKB-SubCell"/>
</dbReference>
<dbReference type="GO" id="GO:1990281">
    <property type="term" value="C:efflux pump complex"/>
    <property type="evidence" value="ECO:0007669"/>
    <property type="project" value="TreeGrafter"/>
</dbReference>
<keyword evidence="6" id="KW-0175">Coiled coil</keyword>
<comment type="subcellular location">
    <subcellularLocation>
        <location evidence="1">Cell outer membrane</location>
    </subcellularLocation>
</comment>
<reference evidence="8 9" key="1">
    <citation type="submission" date="2020-04" db="EMBL/GenBank/DDBJ databases">
        <title>Azohydromonas sp. isolated from soil.</title>
        <authorList>
            <person name="Dahal R.H."/>
        </authorList>
    </citation>
    <scope>NUCLEOTIDE SEQUENCE [LARGE SCALE GENOMIC DNA]</scope>
    <source>
        <strain evidence="8 9">G-1-1-14</strain>
    </source>
</reference>
<evidence type="ECO:0000256" key="5">
    <source>
        <dbReference type="ARBA" id="ARBA00023237"/>
    </source>
</evidence>
<keyword evidence="5" id="KW-0998">Cell outer membrane</keyword>
<sequence length="420" mass="44345">MKRLIVSAGLAVALTALAADAPPPPGPLPGDTTLPAAARQTPQTLQAALELAWSRSPAGRALGARGEQALAAAEVARSPVAGPPTLSLSALDDRLNRRAGRREWEAEIGVPLWLPGQRGAQQALAQAQLQGLADDALARRLQLAGELREAWWALAAAREEAALQRARLDAARVLQADVERRLRAGDLARTDANAAAIETQAAEAAWADALLQERVAADRLRALTGGPVPDALPAERAVAAEGDAATHPRLAAATAAVRLAQARLALAARSTREAPEVSLRLLRERSDVNEAYANAVGVRLSVPLGSSARQLRDTAEVRAELLEAQAEEARLQEQLALELETAQRERDAVETKASLAAKRAALAGDTLQLIHKSFSLGESDLPTLLRARAAAFEAQAELRRLEVARAAAVSRQRQALGVLP</sequence>
<evidence type="ECO:0000256" key="3">
    <source>
        <dbReference type="ARBA" id="ARBA00022692"/>
    </source>
</evidence>
<evidence type="ECO:0000256" key="1">
    <source>
        <dbReference type="ARBA" id="ARBA00004442"/>
    </source>
</evidence>
<evidence type="ECO:0000313" key="8">
    <source>
        <dbReference type="EMBL" id="NML18355.1"/>
    </source>
</evidence>
<keyword evidence="2" id="KW-1134">Transmembrane beta strand</keyword>
<proteinExistence type="predicted"/>
<keyword evidence="7" id="KW-0732">Signal</keyword>
<comment type="caution">
    <text evidence="8">The sequence shown here is derived from an EMBL/GenBank/DDBJ whole genome shotgun (WGS) entry which is preliminary data.</text>
</comment>